<dbReference type="AlphaFoldDB" id="A0AAV3QML3"/>
<comment type="caution">
    <text evidence="5">The sequence shown here is derived from an EMBL/GenBank/DDBJ whole genome shotgun (WGS) entry which is preliminary data.</text>
</comment>
<dbReference type="Gene3D" id="3.40.50.720">
    <property type="entry name" value="NAD(P)-binding Rossmann-like Domain"/>
    <property type="match status" value="1"/>
</dbReference>
<dbReference type="InterPro" id="IPR036291">
    <property type="entry name" value="NAD(P)-bd_dom_sf"/>
</dbReference>
<accession>A0AAV3QML3</accession>
<keyword evidence="6" id="KW-1185">Reference proteome</keyword>
<evidence type="ECO:0000256" key="3">
    <source>
        <dbReference type="RuleBase" id="RU004475"/>
    </source>
</evidence>
<dbReference type="InterPro" id="IPR050425">
    <property type="entry name" value="NAD(P)_dehydrat-like"/>
</dbReference>
<comment type="similarity">
    <text evidence="3">Belongs to the 3-beta-HSD family.</text>
</comment>
<gene>
    <name evidence="5" type="ORF">LIER_39954</name>
</gene>
<dbReference type="FunFam" id="3.40.50.720:FF:000388">
    <property type="entry name" value="Cinnamoyl-CoA reductase-like SNL6"/>
    <property type="match status" value="1"/>
</dbReference>
<proteinExistence type="inferred from homology"/>
<dbReference type="GO" id="GO:0016616">
    <property type="term" value="F:oxidoreductase activity, acting on the CH-OH group of donors, NAD or NADP as acceptor"/>
    <property type="evidence" value="ECO:0007669"/>
    <property type="project" value="InterPro"/>
</dbReference>
<dbReference type="GO" id="GO:0006694">
    <property type="term" value="P:steroid biosynthetic process"/>
    <property type="evidence" value="ECO:0007669"/>
    <property type="project" value="InterPro"/>
</dbReference>
<reference evidence="5 6" key="1">
    <citation type="submission" date="2024-01" db="EMBL/GenBank/DDBJ databases">
        <title>The complete chloroplast genome sequence of Lithospermum erythrorhizon: insights into the phylogenetic relationship among Boraginaceae species and the maternal lineages of purple gromwells.</title>
        <authorList>
            <person name="Okada T."/>
            <person name="Watanabe K."/>
        </authorList>
    </citation>
    <scope>NUCLEOTIDE SEQUENCE [LARGE SCALE GENOMIC DNA]</scope>
</reference>
<dbReference type="Pfam" id="PF01073">
    <property type="entry name" value="3Beta_HSD"/>
    <property type="match status" value="1"/>
</dbReference>
<dbReference type="Proteomes" id="UP001454036">
    <property type="component" value="Unassembled WGS sequence"/>
</dbReference>
<keyword evidence="1" id="KW-0521">NADP</keyword>
<name>A0AAV3QML3_LITER</name>
<dbReference type="EMBL" id="BAABME010022239">
    <property type="protein sequence ID" value="GAA0165319.1"/>
    <property type="molecule type" value="Genomic_DNA"/>
</dbReference>
<keyword evidence="2 3" id="KW-0560">Oxidoreductase</keyword>
<dbReference type="PANTHER" id="PTHR10366">
    <property type="entry name" value="NAD DEPENDENT EPIMERASE/DEHYDRATASE"/>
    <property type="match status" value="1"/>
</dbReference>
<evidence type="ECO:0000256" key="2">
    <source>
        <dbReference type="ARBA" id="ARBA00023002"/>
    </source>
</evidence>
<sequence length="369" mass="41425">MGVIRADASQRLEIEEFKRMILSCSALHKRKDEEEFKGGRYNNKEKEEGDDVMEKVVCVTSGVSYLGIAIVKQLLLRGYYVRLILDNQEDVDKLREMQVSGEMSGSHNNLIEAVLAKLNDPQSLLQAFHGCLGVFHTSAFIDPAGASGYSKHMVDVELNVSKNVMEACADTPTVKHCVFTSSLLASIWQQQHNSSTGPPYIIDHNSWSDESICEDKKLWYALGKLRAEKVAWDIARERGLKLATICPGLITGPDFSNRNPTSTIAYLKGAKEMFTEGLLATVDVEKLAKAHVTVYEAMGKEASNCRYFCYDQIIRSAEDAQMLAREAEVDLNRIITPHQDSCSSNHPRRFNLSNFRLMSTTARCYHSRE</sequence>
<evidence type="ECO:0000259" key="4">
    <source>
        <dbReference type="Pfam" id="PF01073"/>
    </source>
</evidence>
<evidence type="ECO:0000313" key="5">
    <source>
        <dbReference type="EMBL" id="GAA0165319.1"/>
    </source>
</evidence>
<organism evidence="5 6">
    <name type="scientific">Lithospermum erythrorhizon</name>
    <name type="common">Purple gromwell</name>
    <name type="synonym">Lithospermum officinale var. erythrorhizon</name>
    <dbReference type="NCBI Taxonomy" id="34254"/>
    <lineage>
        <taxon>Eukaryota</taxon>
        <taxon>Viridiplantae</taxon>
        <taxon>Streptophyta</taxon>
        <taxon>Embryophyta</taxon>
        <taxon>Tracheophyta</taxon>
        <taxon>Spermatophyta</taxon>
        <taxon>Magnoliopsida</taxon>
        <taxon>eudicotyledons</taxon>
        <taxon>Gunneridae</taxon>
        <taxon>Pentapetalae</taxon>
        <taxon>asterids</taxon>
        <taxon>lamiids</taxon>
        <taxon>Boraginales</taxon>
        <taxon>Boraginaceae</taxon>
        <taxon>Boraginoideae</taxon>
        <taxon>Lithospermeae</taxon>
        <taxon>Lithospermum</taxon>
    </lineage>
</organism>
<dbReference type="PANTHER" id="PTHR10366:SF483">
    <property type="entry name" value="CINNAMOYL COA REDUCTASE-LIKE PROTEIN"/>
    <property type="match status" value="1"/>
</dbReference>
<dbReference type="SUPFAM" id="SSF51735">
    <property type="entry name" value="NAD(P)-binding Rossmann-fold domains"/>
    <property type="match status" value="1"/>
</dbReference>
<evidence type="ECO:0000313" key="6">
    <source>
        <dbReference type="Proteomes" id="UP001454036"/>
    </source>
</evidence>
<evidence type="ECO:0000256" key="1">
    <source>
        <dbReference type="ARBA" id="ARBA00022857"/>
    </source>
</evidence>
<feature type="domain" description="3-beta hydroxysteroid dehydrogenase/isomerase" evidence="4">
    <location>
        <begin position="59"/>
        <end position="313"/>
    </location>
</feature>
<protein>
    <submittedName>
        <fullName evidence="5">Dehydratase</fullName>
    </submittedName>
</protein>
<dbReference type="InterPro" id="IPR002225">
    <property type="entry name" value="3Beta_OHSteriod_DH/Estase"/>
</dbReference>